<evidence type="ECO:0000256" key="2">
    <source>
        <dbReference type="SAM" id="MobiDB-lite"/>
    </source>
</evidence>
<dbReference type="InterPro" id="IPR013783">
    <property type="entry name" value="Ig-like_fold"/>
</dbReference>
<dbReference type="SUPFAM" id="SSF48695">
    <property type="entry name" value="Multiheme cytochromes"/>
    <property type="match status" value="1"/>
</dbReference>
<evidence type="ECO:0000259" key="4">
    <source>
        <dbReference type="PROSITE" id="PS50853"/>
    </source>
</evidence>
<dbReference type="Proteomes" id="UP000002377">
    <property type="component" value="Chromosome"/>
</dbReference>
<dbReference type="InterPro" id="IPR036280">
    <property type="entry name" value="Multihaem_cyt_sf"/>
</dbReference>
<gene>
    <name evidence="5" type="ordered locus">TherJR_1423</name>
</gene>
<dbReference type="HOGENOM" id="CLU_282120_0_0_9"/>
<keyword evidence="1" id="KW-0732">Signal</keyword>
<dbReference type="PROSITE" id="PS50853">
    <property type="entry name" value="FN3"/>
    <property type="match status" value="2"/>
</dbReference>
<evidence type="ECO:0000256" key="3">
    <source>
        <dbReference type="SAM" id="Phobius"/>
    </source>
</evidence>
<keyword evidence="3" id="KW-0812">Transmembrane</keyword>
<evidence type="ECO:0000313" key="6">
    <source>
        <dbReference type="Proteomes" id="UP000002377"/>
    </source>
</evidence>
<accession>D5XF59</accession>
<dbReference type="OrthoDB" id="9757737at2"/>
<dbReference type="SMART" id="SM00060">
    <property type="entry name" value="FN3"/>
    <property type="match status" value="2"/>
</dbReference>
<keyword evidence="3" id="KW-1133">Transmembrane helix</keyword>
<evidence type="ECO:0000313" key="5">
    <source>
        <dbReference type="EMBL" id="ADG82280.1"/>
    </source>
</evidence>
<feature type="region of interest" description="Disordered" evidence="2">
    <location>
        <begin position="509"/>
        <end position="532"/>
    </location>
</feature>
<dbReference type="InterPro" id="IPR010177">
    <property type="entry name" value="Paired_CXXCH_1"/>
</dbReference>
<keyword evidence="3" id="KW-0472">Membrane</keyword>
<name>D5XF59_THEPJ</name>
<dbReference type="RefSeq" id="WP_013120297.1">
    <property type="nucleotide sequence ID" value="NC_014152.1"/>
</dbReference>
<sequence precursor="true">MRKTVTKTGKKLNYRKFGKRIGLLALVIVTAVAAFFYFNSSTVAVTSKPTVYIVDIDYGTGSSGDEMAKYLTAQGYSVTRVDARSTLPSHATANTYDVIIFSSGNLVNSSITEADMIWAYDQLNGVGNNHRVILEGDDFVDAINSNGWATATELQNNLLHAAFINTSTTRAPSTLTYLNNNHYIVTGNTSNPSYSSSNNIRAFTPSGGTAIYRYDSTTAPYTVLSAWEGANRNTRLVVMDFLWYDSSVSRGITTQAWRQNLLKNSVDWVGEFMEASFTSMAPANVNPGTTGVQMGRLFLQNNISGENTTLTGFSVQQTGTATNDSNITTVKIYADANNDGTIDNPSTPLATANFSGGTATFSGLNFTVDSTGKSIIITYDVAAGAEQTKSLRLKVLTNTFKNQEGSLIKTIGTFESNATLINDITPPSVPQGVYTTNLGTGTGLKISWSPNTEPDLSGYKIYRDTSPTGSFNTLVGSVPAGTTNITDSGLTEFTRYYYKVTAYDTSSNESDKASSTAVVGIPNRPPATPAGLNVTDPAVGRTLTVSWNAVTGEPLDPFNGNTPDLAGYNLYVAGDPAGPYGKVNATPITATTYTHIGLKDGNTYYYKVAAVDRYGAESVLSAAVSGTPSDSTPPQITSVYPAEGQDLVPRNIIVKVTFDDPLDPASVNSAVLRIVDQNNLPVPGTVSYDAINGQIRFTFDSVLPAAGSFKAILDGTAPDGVKNAAGLYLGFDKEWTFGTLINPHANFTSNTTLCGYCHSAHSATGVNIIRAPKIIDLCLLCHDGTGSSYDVKAGIYFNGDVPTPLLSGGYDLAMGSTSTHFTDLANSVFGGSPDPMTVDCNNCHEPHGTSNYRNLRTTVNGRQVTVTGVVYGPAYAVKTTSGREVATYVYGFNDFCGACHFDYLVYNSENTADQVINWRHRVGVGMTGGSPGGDFVVSYPAPGLYTTLPTEGAPTGANLTNYEIVDGGSLGPATYNYIVTARNAVGESVYGSILQVTNGAAGQKIKIFWEPITNAYKYRIYRYVGPLDVKKADVSKFNFLAEVGDAPTSFVDDGSYTPDVAVHPPTTSNAKINCLTCHYSHGTTAVADGPTRLRRLDYNGVCEDCHKK</sequence>
<dbReference type="STRING" id="635013.TherJR_1423"/>
<dbReference type="AlphaFoldDB" id="D5XF59"/>
<reference evidence="5 6" key="1">
    <citation type="submission" date="2010-05" db="EMBL/GenBank/DDBJ databases">
        <title>Complete sequence of Thermincola sp. JR.</title>
        <authorList>
            <consortium name="US DOE Joint Genome Institute"/>
            <person name="Lucas S."/>
            <person name="Copeland A."/>
            <person name="Lapidus A."/>
            <person name="Cheng J.-F."/>
            <person name="Bruce D."/>
            <person name="Goodwin L."/>
            <person name="Pitluck S."/>
            <person name="Chertkov O."/>
            <person name="Detter J.C."/>
            <person name="Han C."/>
            <person name="Tapia R."/>
            <person name="Land M."/>
            <person name="Hauser L."/>
            <person name="Kyrpides N."/>
            <person name="Mikhailova N."/>
            <person name="Hazen T.C."/>
            <person name="Woyke T."/>
        </authorList>
    </citation>
    <scope>NUCLEOTIDE SEQUENCE [LARGE SCALE GENOMIC DNA]</scope>
    <source>
        <strain evidence="5 6">JR</strain>
    </source>
</reference>
<dbReference type="InterPro" id="IPR003961">
    <property type="entry name" value="FN3_dom"/>
</dbReference>
<feature type="domain" description="Fibronectin type-III" evidence="4">
    <location>
        <begin position="426"/>
        <end position="524"/>
    </location>
</feature>
<protein>
    <submittedName>
        <fullName evidence="5">Cytochrome C family protein</fullName>
    </submittedName>
</protein>
<dbReference type="SUPFAM" id="SSF49265">
    <property type="entry name" value="Fibronectin type III"/>
    <property type="match status" value="1"/>
</dbReference>
<evidence type="ECO:0000256" key="1">
    <source>
        <dbReference type="ARBA" id="ARBA00022729"/>
    </source>
</evidence>
<dbReference type="KEGG" id="tjr:TherJR_1423"/>
<dbReference type="CDD" id="cd00063">
    <property type="entry name" value="FN3"/>
    <property type="match status" value="2"/>
</dbReference>
<dbReference type="Pfam" id="PF09699">
    <property type="entry name" value="Paired_CXXCH_1"/>
    <property type="match status" value="1"/>
</dbReference>
<feature type="domain" description="Fibronectin type-III" evidence="4">
    <location>
        <begin position="528"/>
        <end position="635"/>
    </location>
</feature>
<dbReference type="Pfam" id="PF13205">
    <property type="entry name" value="Big_5"/>
    <property type="match status" value="1"/>
</dbReference>
<dbReference type="InterPro" id="IPR032812">
    <property type="entry name" value="SbsA_Ig"/>
</dbReference>
<dbReference type="eggNOG" id="COG4733">
    <property type="taxonomic scope" value="Bacteria"/>
</dbReference>
<proteinExistence type="predicted"/>
<dbReference type="InterPro" id="IPR036116">
    <property type="entry name" value="FN3_sf"/>
</dbReference>
<feature type="transmembrane region" description="Helical" evidence="3">
    <location>
        <begin position="21"/>
        <end position="38"/>
    </location>
</feature>
<keyword evidence="6" id="KW-1185">Reference proteome</keyword>
<dbReference type="EMBL" id="CP002028">
    <property type="protein sequence ID" value="ADG82280.1"/>
    <property type="molecule type" value="Genomic_DNA"/>
</dbReference>
<organism evidence="5 6">
    <name type="scientific">Thermincola potens (strain JR)</name>
    <dbReference type="NCBI Taxonomy" id="635013"/>
    <lineage>
        <taxon>Bacteria</taxon>
        <taxon>Bacillati</taxon>
        <taxon>Bacillota</taxon>
        <taxon>Clostridia</taxon>
        <taxon>Eubacteriales</taxon>
        <taxon>Thermincolaceae</taxon>
        <taxon>Thermincola</taxon>
    </lineage>
</organism>
<dbReference type="Gene3D" id="2.60.40.10">
    <property type="entry name" value="Immunoglobulins"/>
    <property type="match status" value="2"/>
</dbReference>